<dbReference type="Proteomes" id="UP000095746">
    <property type="component" value="Unassembled WGS sequence"/>
</dbReference>
<feature type="compositionally biased region" description="Polar residues" evidence="1">
    <location>
        <begin position="36"/>
        <end position="46"/>
    </location>
</feature>
<protein>
    <submittedName>
        <fullName evidence="2">Uncharacterized protein</fullName>
    </submittedName>
</protein>
<evidence type="ECO:0000256" key="1">
    <source>
        <dbReference type="SAM" id="MobiDB-lite"/>
    </source>
</evidence>
<sequence>MMSAPSRRMEPSSTKKSPATALKKVDLPAPLEPTMVTKSPSASVTDKPSRAFFSLTVPGLKVLETLFSSSIYFSPFRPARARRFLVWKAHHCRMEGAAMARATTKAVTSLRQSTGTTLV</sequence>
<evidence type="ECO:0000313" key="2">
    <source>
        <dbReference type="EMBL" id="CUP24718.1"/>
    </source>
</evidence>
<dbReference type="AlphaFoldDB" id="A0A174LRS4"/>
<reference evidence="2 3" key="1">
    <citation type="submission" date="2015-09" db="EMBL/GenBank/DDBJ databases">
        <authorList>
            <consortium name="Pathogen Informatics"/>
        </authorList>
    </citation>
    <scope>NUCLEOTIDE SEQUENCE [LARGE SCALE GENOMIC DNA]</scope>
    <source>
        <strain evidence="2 3">2789STDY5608854</strain>
    </source>
</reference>
<evidence type="ECO:0000313" key="3">
    <source>
        <dbReference type="Proteomes" id="UP000095746"/>
    </source>
</evidence>
<proteinExistence type="predicted"/>
<name>A0A174LRS4_FLAPL</name>
<organism evidence="2 3">
    <name type="scientific">Flavonifractor plautii</name>
    <name type="common">Fusobacterium plautii</name>
    <dbReference type="NCBI Taxonomy" id="292800"/>
    <lineage>
        <taxon>Bacteria</taxon>
        <taxon>Bacillati</taxon>
        <taxon>Bacillota</taxon>
        <taxon>Clostridia</taxon>
        <taxon>Eubacteriales</taxon>
        <taxon>Oscillospiraceae</taxon>
        <taxon>Flavonifractor</taxon>
    </lineage>
</organism>
<gene>
    <name evidence="2" type="ORF">ERS852411_02886</name>
</gene>
<accession>A0A174LRS4</accession>
<dbReference type="EMBL" id="CYZT01000295">
    <property type="protein sequence ID" value="CUP24718.1"/>
    <property type="molecule type" value="Genomic_DNA"/>
</dbReference>
<feature type="region of interest" description="Disordered" evidence="1">
    <location>
        <begin position="1"/>
        <end position="46"/>
    </location>
</feature>